<dbReference type="InterPro" id="IPR029061">
    <property type="entry name" value="THDP-binding"/>
</dbReference>
<dbReference type="InterPro" id="IPR000399">
    <property type="entry name" value="TPP-bd_CS"/>
</dbReference>
<dbReference type="GO" id="GO:0000287">
    <property type="term" value="F:magnesium ion binding"/>
    <property type="evidence" value="ECO:0007669"/>
    <property type="project" value="InterPro"/>
</dbReference>
<keyword evidence="3" id="KW-0456">Lyase</keyword>
<dbReference type="GO" id="GO:0016831">
    <property type="term" value="F:carboxy-lyase activity"/>
    <property type="evidence" value="ECO:0007669"/>
    <property type="project" value="UniProtKB-KW"/>
</dbReference>
<evidence type="ECO:0000256" key="1">
    <source>
        <dbReference type="ARBA" id="ARBA00022793"/>
    </source>
</evidence>
<dbReference type="SUPFAM" id="SSF52518">
    <property type="entry name" value="Thiamin diphosphate-binding fold (THDP-binding)"/>
    <property type="match status" value="1"/>
</dbReference>
<keyword evidence="2" id="KW-0786">Thiamine pyrophosphate</keyword>
<dbReference type="InterPro" id="IPR051818">
    <property type="entry name" value="TPP_dependent_decarboxylase"/>
</dbReference>
<sequence>MNRHNNSVRRWSCLWARPWHGVETSRSETMMNFVQAVGVVAKGKGDGIVVATMGAMFIFDRIEGADGNANGVPLVSGKAGLVLGLGVAKIKTVLKPAHAEAAKGSFAGRINSVPLMGGAAGLALGLALARPDKKVIVMDGDASLLMELGGLATVAQQAPKNLLHCVVHNGTQFTGLDNMSTPTSDFQFAEVALKCGYVHAERIADGATWAERFPLLLAMNGPVFVELMVEPVPKQTKDGFEAWELPANQYTRMGDEALALQDWLAQDAA</sequence>
<name>A0A315E5S5_9BURK</name>
<gene>
    <name evidence="5" type="ORF">B9Z37_09220</name>
</gene>
<dbReference type="AlphaFoldDB" id="A0A315E5S5"/>
<dbReference type="Gene3D" id="3.40.50.970">
    <property type="match status" value="1"/>
</dbReference>
<feature type="domain" description="Thiamine pyrophosphate enzyme TPP-binding" evidence="4">
    <location>
        <begin position="114"/>
        <end position="226"/>
    </location>
</feature>
<evidence type="ECO:0000313" key="5">
    <source>
        <dbReference type="EMBL" id="PUE53250.1"/>
    </source>
</evidence>
<dbReference type="PROSITE" id="PS00187">
    <property type="entry name" value="TPP_ENZYMES"/>
    <property type="match status" value="1"/>
</dbReference>
<dbReference type="Pfam" id="PF02775">
    <property type="entry name" value="TPP_enzyme_C"/>
    <property type="match status" value="1"/>
</dbReference>
<protein>
    <recommendedName>
        <fullName evidence="4">Thiamine pyrophosphate enzyme TPP-binding domain-containing protein</fullName>
    </recommendedName>
</protein>
<dbReference type="GO" id="GO:0044281">
    <property type="term" value="P:small molecule metabolic process"/>
    <property type="evidence" value="ECO:0007669"/>
    <property type="project" value="UniProtKB-ARBA"/>
</dbReference>
<reference evidence="5 6" key="1">
    <citation type="submission" date="2017-04" db="EMBL/GenBank/DDBJ databases">
        <title>Unexpected and diverse lifestyles within the genus Limnohabitans.</title>
        <authorList>
            <person name="Kasalicky V."/>
            <person name="Mehrshad M."/>
            <person name="Andrei S.-A."/>
            <person name="Salcher M."/>
            <person name="Kratochvilova H."/>
            <person name="Simek K."/>
            <person name="Ghai R."/>
        </authorList>
    </citation>
    <scope>NUCLEOTIDE SEQUENCE [LARGE SCALE GENOMIC DNA]</scope>
    <source>
        <strain evidence="5 6">II-B4</strain>
    </source>
</reference>
<evidence type="ECO:0000313" key="6">
    <source>
        <dbReference type="Proteomes" id="UP000250790"/>
    </source>
</evidence>
<evidence type="ECO:0000259" key="4">
    <source>
        <dbReference type="Pfam" id="PF02775"/>
    </source>
</evidence>
<dbReference type="InterPro" id="IPR011766">
    <property type="entry name" value="TPP_enzyme_TPP-bd"/>
</dbReference>
<accession>A0A315E5S5</accession>
<dbReference type="EMBL" id="NESN01000003">
    <property type="protein sequence ID" value="PUE53250.1"/>
    <property type="molecule type" value="Genomic_DNA"/>
</dbReference>
<proteinExistence type="predicted"/>
<keyword evidence="1" id="KW-0210">Decarboxylase</keyword>
<dbReference type="PANTHER" id="PTHR42818">
    <property type="entry name" value="SULFOPYRUVATE DECARBOXYLASE SUBUNIT ALPHA"/>
    <property type="match status" value="1"/>
</dbReference>
<comment type="caution">
    <text evidence="5">The sequence shown here is derived from an EMBL/GenBank/DDBJ whole genome shotgun (WGS) entry which is preliminary data.</text>
</comment>
<dbReference type="Proteomes" id="UP000250790">
    <property type="component" value="Unassembled WGS sequence"/>
</dbReference>
<dbReference type="GO" id="GO:0030976">
    <property type="term" value="F:thiamine pyrophosphate binding"/>
    <property type="evidence" value="ECO:0007669"/>
    <property type="project" value="InterPro"/>
</dbReference>
<evidence type="ECO:0000256" key="3">
    <source>
        <dbReference type="ARBA" id="ARBA00023239"/>
    </source>
</evidence>
<organism evidence="5 6">
    <name type="scientific">Limnohabitans parvus II-B4</name>
    <dbReference type="NCBI Taxonomy" id="1293052"/>
    <lineage>
        <taxon>Bacteria</taxon>
        <taxon>Pseudomonadati</taxon>
        <taxon>Pseudomonadota</taxon>
        <taxon>Betaproteobacteria</taxon>
        <taxon>Burkholderiales</taxon>
        <taxon>Comamonadaceae</taxon>
        <taxon>Limnohabitans</taxon>
    </lineage>
</organism>
<dbReference type="PANTHER" id="PTHR42818:SF1">
    <property type="entry name" value="SULFOPYRUVATE DECARBOXYLASE"/>
    <property type="match status" value="1"/>
</dbReference>
<keyword evidence="6" id="KW-1185">Reference proteome</keyword>
<evidence type="ECO:0000256" key="2">
    <source>
        <dbReference type="ARBA" id="ARBA00023052"/>
    </source>
</evidence>